<accession>A0A0P0GDS1</accession>
<organism evidence="1 2">
    <name type="scientific">Bacteroides cellulosilyticus</name>
    <dbReference type="NCBI Taxonomy" id="246787"/>
    <lineage>
        <taxon>Bacteria</taxon>
        <taxon>Pseudomonadati</taxon>
        <taxon>Bacteroidota</taxon>
        <taxon>Bacteroidia</taxon>
        <taxon>Bacteroidales</taxon>
        <taxon>Bacteroidaceae</taxon>
        <taxon>Bacteroides</taxon>
    </lineage>
</organism>
<dbReference type="EMBL" id="CP012801">
    <property type="protein sequence ID" value="ALJ62672.1"/>
    <property type="molecule type" value="Genomic_DNA"/>
</dbReference>
<proteinExistence type="predicted"/>
<evidence type="ECO:0000313" key="1">
    <source>
        <dbReference type="EMBL" id="ALJ62672.1"/>
    </source>
</evidence>
<protein>
    <submittedName>
        <fullName evidence="1">Uncharacterized protein</fullName>
    </submittedName>
</protein>
<gene>
    <name evidence="1" type="ORF">BcellWH2_05474</name>
</gene>
<sequence>MAKVSLSFSETSKWCINLTDILCEIGCMLDNYRWFARWQIK</sequence>
<evidence type="ECO:0000313" key="2">
    <source>
        <dbReference type="Proteomes" id="UP000061809"/>
    </source>
</evidence>
<dbReference type="Proteomes" id="UP000061809">
    <property type="component" value="Chromosome"/>
</dbReference>
<name>A0A0P0GDS1_9BACE</name>
<dbReference type="PATRIC" id="fig|246787.4.peg.5648"/>
<dbReference type="AlphaFoldDB" id="A0A0P0GDS1"/>
<reference evidence="1 2" key="1">
    <citation type="journal article" date="2015" name="Science">
        <title>Genetic determinants of in vivo fitness and diet responsiveness in multiple human gut Bacteroides.</title>
        <authorList>
            <person name="Wu M."/>
            <person name="McNulty N.P."/>
            <person name="Rodionov D.A."/>
            <person name="Khoroshkin M.S."/>
            <person name="Griffin N.W."/>
            <person name="Cheng J."/>
            <person name="Latreille P."/>
            <person name="Kerstetter R.A."/>
            <person name="Terrapon N."/>
            <person name="Henrissat B."/>
            <person name="Osterman A.L."/>
            <person name="Gordon J.I."/>
        </authorList>
    </citation>
    <scope>NUCLEOTIDE SEQUENCE [LARGE SCALE GENOMIC DNA]</scope>
    <source>
        <strain evidence="1 2">WH2</strain>
    </source>
</reference>
<dbReference type="KEGG" id="bcel:BcellWH2_05474"/>